<feature type="transmembrane region" description="Helical" evidence="7">
    <location>
        <begin position="184"/>
        <end position="205"/>
    </location>
</feature>
<keyword evidence="10" id="KW-1185">Reference proteome</keyword>
<keyword evidence="5 7" id="KW-1133">Transmembrane helix</keyword>
<accession>A0A4P6ZNI2</accession>
<feature type="transmembrane region" description="Helical" evidence="7">
    <location>
        <begin position="102"/>
        <end position="121"/>
    </location>
</feature>
<keyword evidence="6 7" id="KW-0472">Membrane</keyword>
<feature type="transmembrane region" description="Helical" evidence="7">
    <location>
        <begin position="37"/>
        <end position="54"/>
    </location>
</feature>
<evidence type="ECO:0000256" key="7">
    <source>
        <dbReference type="SAM" id="Phobius"/>
    </source>
</evidence>
<feature type="transmembrane region" description="Helical" evidence="7">
    <location>
        <begin position="155"/>
        <end position="172"/>
    </location>
</feature>
<protein>
    <submittedName>
        <fullName evidence="9">EamA family transporter</fullName>
    </submittedName>
</protein>
<dbReference type="InterPro" id="IPR000620">
    <property type="entry name" value="EamA_dom"/>
</dbReference>
<feature type="transmembrane region" description="Helical" evidence="7">
    <location>
        <begin position="69"/>
        <end position="90"/>
    </location>
</feature>
<feature type="transmembrane region" description="Helical" evidence="7">
    <location>
        <begin position="212"/>
        <end position="234"/>
    </location>
</feature>
<feature type="domain" description="EamA" evidence="8">
    <location>
        <begin position="158"/>
        <end position="286"/>
    </location>
</feature>
<evidence type="ECO:0000256" key="6">
    <source>
        <dbReference type="ARBA" id="ARBA00023136"/>
    </source>
</evidence>
<evidence type="ECO:0000313" key="10">
    <source>
        <dbReference type="Proteomes" id="UP000294321"/>
    </source>
</evidence>
<feature type="transmembrane region" description="Helical" evidence="7">
    <location>
        <begin position="254"/>
        <end position="287"/>
    </location>
</feature>
<dbReference type="Proteomes" id="UP000294321">
    <property type="component" value="Chromosome"/>
</dbReference>
<gene>
    <name evidence="9" type="ORF">ELX58_00830</name>
</gene>
<comment type="similarity">
    <text evidence="2">Belongs to the EamA transporter family.</text>
</comment>
<evidence type="ECO:0000259" key="8">
    <source>
        <dbReference type="Pfam" id="PF00892"/>
    </source>
</evidence>
<dbReference type="SUPFAM" id="SSF103481">
    <property type="entry name" value="Multidrug resistance efflux transporter EmrE"/>
    <property type="match status" value="2"/>
</dbReference>
<dbReference type="GO" id="GO:0005886">
    <property type="term" value="C:plasma membrane"/>
    <property type="evidence" value="ECO:0007669"/>
    <property type="project" value="UniProtKB-SubCell"/>
</dbReference>
<evidence type="ECO:0000256" key="1">
    <source>
        <dbReference type="ARBA" id="ARBA00004651"/>
    </source>
</evidence>
<comment type="subcellular location">
    <subcellularLocation>
        <location evidence="1">Cell membrane</location>
        <topology evidence="1">Multi-pass membrane protein</topology>
    </subcellularLocation>
</comment>
<evidence type="ECO:0000256" key="2">
    <source>
        <dbReference type="ARBA" id="ARBA00007362"/>
    </source>
</evidence>
<dbReference type="OrthoDB" id="9810818at2"/>
<keyword evidence="3" id="KW-1003">Cell membrane</keyword>
<keyword evidence="4 7" id="KW-0812">Transmembrane</keyword>
<evidence type="ECO:0000256" key="4">
    <source>
        <dbReference type="ARBA" id="ARBA00022692"/>
    </source>
</evidence>
<dbReference type="InterPro" id="IPR050638">
    <property type="entry name" value="AA-Vitamin_Transporters"/>
</dbReference>
<dbReference type="KEGG" id="lji:ELX58_00830"/>
<evidence type="ECO:0000313" key="9">
    <source>
        <dbReference type="EMBL" id="QBP18982.1"/>
    </source>
</evidence>
<dbReference type="EMBL" id="CP034726">
    <property type="protein sequence ID" value="QBP18982.1"/>
    <property type="molecule type" value="Genomic_DNA"/>
</dbReference>
<feature type="transmembrane region" description="Helical" evidence="7">
    <location>
        <begin position="6"/>
        <end position="25"/>
    </location>
</feature>
<sequence>MIGWTLAISAAFCWGIQGPISQFLFQDASYSPEWLMGVKDTIAGLLILLFAKSYQRQHIFRIWHDKKHLFMFLCYAILGMAAVQYFYLVLVKASNSATGTILQNLGTVLIMLVTIAIYHWFPTVCEWIALIASIIGTWMLITKGDMTKLSISKEALIIGVLLIIAATLHTMLPVPLLRHYPTSILVGWAMLLGGIIFSFIHPFWVDAPKLTFGTFMGVAFIVVFSTILAFMFFISSLKYITPTVAGMLDTFEPLSATVGMIMFLGTPFNGAEIIGGILILSVVFILAADPAKHQN</sequence>
<dbReference type="AlphaFoldDB" id="A0A4P6ZNI2"/>
<name>A0A4P6ZNI2_9LACO</name>
<feature type="transmembrane region" description="Helical" evidence="7">
    <location>
        <begin position="127"/>
        <end position="143"/>
    </location>
</feature>
<dbReference type="PANTHER" id="PTHR32322">
    <property type="entry name" value="INNER MEMBRANE TRANSPORTER"/>
    <property type="match status" value="1"/>
</dbReference>
<organism evidence="9 10">
    <name type="scientific">Acetilactobacillus jinshanensis</name>
    <dbReference type="NCBI Taxonomy" id="1720083"/>
    <lineage>
        <taxon>Bacteria</taxon>
        <taxon>Bacillati</taxon>
        <taxon>Bacillota</taxon>
        <taxon>Bacilli</taxon>
        <taxon>Lactobacillales</taxon>
        <taxon>Lactobacillaceae</taxon>
        <taxon>Acetilactobacillus</taxon>
    </lineage>
</organism>
<dbReference type="InterPro" id="IPR037185">
    <property type="entry name" value="EmrE-like"/>
</dbReference>
<dbReference type="PANTHER" id="PTHR32322:SF18">
    <property type="entry name" value="S-ADENOSYLMETHIONINE_S-ADENOSYLHOMOCYSTEINE TRANSPORTER"/>
    <property type="match status" value="1"/>
</dbReference>
<evidence type="ECO:0000256" key="5">
    <source>
        <dbReference type="ARBA" id="ARBA00022989"/>
    </source>
</evidence>
<evidence type="ECO:0000256" key="3">
    <source>
        <dbReference type="ARBA" id="ARBA00022475"/>
    </source>
</evidence>
<reference evidence="10" key="1">
    <citation type="submission" date="2018-12" db="EMBL/GenBank/DDBJ databases">
        <title>A new species of lactobacillus.</title>
        <authorList>
            <person name="Jian Y."/>
            <person name="Xin L."/>
            <person name="Hong Z.J."/>
            <person name="Ming L.Z."/>
            <person name="Hong X.Z."/>
        </authorList>
    </citation>
    <scope>NUCLEOTIDE SEQUENCE [LARGE SCALE GENOMIC DNA]</scope>
    <source>
        <strain evidence="10">HSLZ-75</strain>
    </source>
</reference>
<proteinExistence type="inferred from homology"/>
<feature type="domain" description="EamA" evidence="8">
    <location>
        <begin position="2"/>
        <end position="141"/>
    </location>
</feature>
<dbReference type="Pfam" id="PF00892">
    <property type="entry name" value="EamA"/>
    <property type="match status" value="2"/>
</dbReference>